<comment type="caution">
    <text evidence="3">The sequence shown here is derived from an EMBL/GenBank/DDBJ whole genome shotgun (WGS) entry which is preliminary data.</text>
</comment>
<sequence length="184" mass="19774">MAVARPRLLALLWLLQDAGASVCCPGCSCDLHLVEDLDAMMQGLGYDRCVDDGPCEKCGGVEMHAPYCSTGQRQKVICTRCSDESILPFCQPGYRIFWSSNESSMDNLTAPSAGLFLRSCRKAREPEAPKAPEAEAILEPAPEPVEADTPPRKAPGFHFGGDGDEGSMEVLYFLCANALVLAAS</sequence>
<reference evidence="3" key="1">
    <citation type="submission" date="2023-08" db="EMBL/GenBank/DDBJ databases">
        <authorList>
            <person name="Chen Y."/>
            <person name="Shah S."/>
            <person name="Dougan E. K."/>
            <person name="Thang M."/>
            <person name="Chan C."/>
        </authorList>
    </citation>
    <scope>NUCLEOTIDE SEQUENCE</scope>
</reference>
<evidence type="ECO:0000256" key="1">
    <source>
        <dbReference type="SAM" id="MobiDB-lite"/>
    </source>
</evidence>
<accession>A0AA36JLI0</accession>
<gene>
    <name evidence="3" type="ORF">EVOR1521_LOCUS29333</name>
</gene>
<keyword evidence="4" id="KW-1185">Reference proteome</keyword>
<protein>
    <recommendedName>
        <fullName evidence="5">TNFR-Cys domain-containing protein</fullName>
    </recommendedName>
</protein>
<evidence type="ECO:0000313" key="4">
    <source>
        <dbReference type="Proteomes" id="UP001178507"/>
    </source>
</evidence>
<evidence type="ECO:0000313" key="3">
    <source>
        <dbReference type="EMBL" id="CAJ1407700.1"/>
    </source>
</evidence>
<dbReference type="Proteomes" id="UP001178507">
    <property type="component" value="Unassembled WGS sequence"/>
</dbReference>
<dbReference type="AlphaFoldDB" id="A0AA36JLI0"/>
<evidence type="ECO:0008006" key="5">
    <source>
        <dbReference type="Google" id="ProtNLM"/>
    </source>
</evidence>
<evidence type="ECO:0000256" key="2">
    <source>
        <dbReference type="SAM" id="SignalP"/>
    </source>
</evidence>
<name>A0AA36JLI0_9DINO</name>
<proteinExistence type="predicted"/>
<feature type="signal peptide" evidence="2">
    <location>
        <begin position="1"/>
        <end position="20"/>
    </location>
</feature>
<feature type="region of interest" description="Disordered" evidence="1">
    <location>
        <begin position="128"/>
        <end position="151"/>
    </location>
</feature>
<feature type="chain" id="PRO_5041214298" description="TNFR-Cys domain-containing protein" evidence="2">
    <location>
        <begin position="21"/>
        <end position="184"/>
    </location>
</feature>
<feature type="non-terminal residue" evidence="3">
    <location>
        <position position="184"/>
    </location>
</feature>
<dbReference type="EMBL" id="CAUJNA010003685">
    <property type="protein sequence ID" value="CAJ1407700.1"/>
    <property type="molecule type" value="Genomic_DNA"/>
</dbReference>
<organism evidence="3 4">
    <name type="scientific">Effrenium voratum</name>
    <dbReference type="NCBI Taxonomy" id="2562239"/>
    <lineage>
        <taxon>Eukaryota</taxon>
        <taxon>Sar</taxon>
        <taxon>Alveolata</taxon>
        <taxon>Dinophyceae</taxon>
        <taxon>Suessiales</taxon>
        <taxon>Symbiodiniaceae</taxon>
        <taxon>Effrenium</taxon>
    </lineage>
</organism>
<keyword evidence="2" id="KW-0732">Signal</keyword>